<organism evidence="1 2">
    <name type="scientific">Lindgomyces ingoldianus</name>
    <dbReference type="NCBI Taxonomy" id="673940"/>
    <lineage>
        <taxon>Eukaryota</taxon>
        <taxon>Fungi</taxon>
        <taxon>Dikarya</taxon>
        <taxon>Ascomycota</taxon>
        <taxon>Pezizomycotina</taxon>
        <taxon>Dothideomycetes</taxon>
        <taxon>Pleosporomycetidae</taxon>
        <taxon>Pleosporales</taxon>
        <taxon>Lindgomycetaceae</taxon>
        <taxon>Lindgomyces</taxon>
    </lineage>
</organism>
<evidence type="ECO:0000313" key="1">
    <source>
        <dbReference type="EMBL" id="KAF2467224.1"/>
    </source>
</evidence>
<name>A0ACB6QJP2_9PLEO</name>
<protein>
    <submittedName>
        <fullName evidence="1">HET-domain-containing protein</fullName>
    </submittedName>
</protein>
<proteinExistence type="predicted"/>
<keyword evidence="2" id="KW-1185">Reference proteome</keyword>
<dbReference type="EMBL" id="MU003521">
    <property type="protein sequence ID" value="KAF2467224.1"/>
    <property type="molecule type" value="Genomic_DNA"/>
</dbReference>
<reference evidence="1" key="1">
    <citation type="journal article" date="2020" name="Stud. Mycol.">
        <title>101 Dothideomycetes genomes: a test case for predicting lifestyles and emergence of pathogens.</title>
        <authorList>
            <person name="Haridas S."/>
            <person name="Albert R."/>
            <person name="Binder M."/>
            <person name="Bloem J."/>
            <person name="Labutti K."/>
            <person name="Salamov A."/>
            <person name="Andreopoulos B."/>
            <person name="Baker S."/>
            <person name="Barry K."/>
            <person name="Bills G."/>
            <person name="Bluhm B."/>
            <person name="Cannon C."/>
            <person name="Castanera R."/>
            <person name="Culley D."/>
            <person name="Daum C."/>
            <person name="Ezra D."/>
            <person name="Gonzalez J."/>
            <person name="Henrissat B."/>
            <person name="Kuo A."/>
            <person name="Liang C."/>
            <person name="Lipzen A."/>
            <person name="Lutzoni F."/>
            <person name="Magnuson J."/>
            <person name="Mondo S."/>
            <person name="Nolan M."/>
            <person name="Ohm R."/>
            <person name="Pangilinan J."/>
            <person name="Park H.-J."/>
            <person name="Ramirez L."/>
            <person name="Alfaro M."/>
            <person name="Sun H."/>
            <person name="Tritt A."/>
            <person name="Yoshinaga Y."/>
            <person name="Zwiers L.-H."/>
            <person name="Turgeon B."/>
            <person name="Goodwin S."/>
            <person name="Spatafora J."/>
            <person name="Crous P."/>
            <person name="Grigoriev I."/>
        </authorList>
    </citation>
    <scope>NUCLEOTIDE SEQUENCE</scope>
    <source>
        <strain evidence="1">ATCC 200398</strain>
    </source>
</reference>
<dbReference type="Proteomes" id="UP000799755">
    <property type="component" value="Unassembled WGS sequence"/>
</dbReference>
<evidence type="ECO:0000313" key="2">
    <source>
        <dbReference type="Proteomes" id="UP000799755"/>
    </source>
</evidence>
<comment type="caution">
    <text evidence="1">The sequence shown here is derived from an EMBL/GenBank/DDBJ whole genome shotgun (WGS) entry which is preliminary data.</text>
</comment>
<accession>A0ACB6QJP2</accession>
<gene>
    <name evidence="1" type="ORF">BDR25DRAFT_267295</name>
</gene>
<sequence>MDSTEQSTSYTSGSTPYPDHSKQIAEYVATGRIRPLASDLLDEDPSGPPSPRTYAYTKLPHNDSIRIFVLQPGKSYEPLTCSLILARLSNMPYVEAISYTWGNSERLFTVSCDNRDIRITRNLRNALRQVRHENVTRLLWADSICINQEDLEELGQQVAMMGDVFGSAKRVLICVGADSEFHAPAVQALVGDVNAMMDRSFANMDLENDKFPWILKDNDLLKDPRWSSLKELLSVPWFHRGWVIQEALLAATATVKWGETEISWELLGRTQRWLLRRGQSAATTHDIHLTHLLWNDFNHRRPTEAGTMEDSELYYNYTLLEVMNSARRLSMMDLRDRVYAFLGLHRTTSIDMLEYMRISKDRPVLDYTISHLQVYHKFASGYLSKSSDLKLFMFIQHDDESLAAGIPSWAPRWDLHECKHPIGDSTWPLLQSADGSGPKVEVRSEDEVQVRGVIVDRVVLTSEPHPGDGISLDMALSTLGLFWSSARSHVSPYKLSDRGKHLARTLRCGRFRGHRETWDQHESAYIRLLLGYSEVAHEERGYGIDVEALSGHGDAEFANVAFRSRLVGRRVFLTERGYFGLTGNVVRKGDLVGIVFGTATPFLFRKCNDKYQILGDAYVESKTGGLLGREDEDSFLGSKDWVHWDVEEQDLILI</sequence>